<keyword evidence="4" id="KW-0493">Microtubule</keyword>
<evidence type="ECO:0000256" key="1">
    <source>
        <dbReference type="ARBA" id="ARBA00004245"/>
    </source>
</evidence>
<keyword evidence="3" id="KW-0963">Cytoplasm</keyword>
<dbReference type="InterPro" id="IPR027329">
    <property type="entry name" value="TPX2_C"/>
</dbReference>
<comment type="similarity">
    <text evidence="2">Belongs to the TPX2 family.</text>
</comment>
<dbReference type="PANTHER" id="PTHR47067">
    <property type="entry name" value="TPX2 (TARGETING PROTEIN FOR XKLP2) PROTEIN FAMILY-RELATED"/>
    <property type="match status" value="1"/>
</dbReference>
<dbReference type="Pfam" id="PF06886">
    <property type="entry name" value="TPX2"/>
    <property type="match status" value="1"/>
</dbReference>
<feature type="region of interest" description="Disordered" evidence="6">
    <location>
        <begin position="424"/>
        <end position="452"/>
    </location>
</feature>
<comment type="caution">
    <text evidence="8">The sequence shown here is derived from an EMBL/GenBank/DDBJ whole genome shotgun (WGS) entry which is preliminary data.</text>
</comment>
<dbReference type="EMBL" id="SZYD01000811">
    <property type="protein sequence ID" value="KAD1391135.1"/>
    <property type="molecule type" value="Genomic_DNA"/>
</dbReference>
<feature type="compositionally biased region" description="Polar residues" evidence="6">
    <location>
        <begin position="150"/>
        <end position="161"/>
    </location>
</feature>
<keyword evidence="9" id="KW-1185">Reference proteome</keyword>
<evidence type="ECO:0000256" key="3">
    <source>
        <dbReference type="ARBA" id="ARBA00022490"/>
    </source>
</evidence>
<proteinExistence type="inferred from homology"/>
<dbReference type="PANTHER" id="PTHR47067:SF23">
    <property type="entry name" value="TPX2 (TARGETING PROTEIN FOR XKLP2) PROTEIN FAMILY-RELATED"/>
    <property type="match status" value="1"/>
</dbReference>
<evidence type="ECO:0000256" key="6">
    <source>
        <dbReference type="SAM" id="MobiDB-lite"/>
    </source>
</evidence>
<dbReference type="InterPro" id="IPR044216">
    <property type="entry name" value="WDL7"/>
</dbReference>
<dbReference type="GO" id="GO:0005874">
    <property type="term" value="C:microtubule"/>
    <property type="evidence" value="ECO:0007669"/>
    <property type="project" value="UniProtKB-KW"/>
</dbReference>
<dbReference type="OrthoDB" id="758458at2759"/>
<accession>A0A5N6LGH1</accession>
<protein>
    <recommendedName>
        <fullName evidence="7">TPX2 C-terminal domain-containing protein</fullName>
    </recommendedName>
</protein>
<organism evidence="8 9">
    <name type="scientific">Mikania micrantha</name>
    <name type="common">bitter vine</name>
    <dbReference type="NCBI Taxonomy" id="192012"/>
    <lineage>
        <taxon>Eukaryota</taxon>
        <taxon>Viridiplantae</taxon>
        <taxon>Streptophyta</taxon>
        <taxon>Embryophyta</taxon>
        <taxon>Tracheophyta</taxon>
        <taxon>Spermatophyta</taxon>
        <taxon>Magnoliopsida</taxon>
        <taxon>eudicotyledons</taxon>
        <taxon>Gunneridae</taxon>
        <taxon>Pentapetalae</taxon>
        <taxon>asterids</taxon>
        <taxon>campanulids</taxon>
        <taxon>Asterales</taxon>
        <taxon>Asteraceae</taxon>
        <taxon>Asteroideae</taxon>
        <taxon>Heliantheae alliance</taxon>
        <taxon>Eupatorieae</taxon>
        <taxon>Mikania</taxon>
    </lineage>
</organism>
<evidence type="ECO:0000256" key="5">
    <source>
        <dbReference type="ARBA" id="ARBA00023212"/>
    </source>
</evidence>
<evidence type="ECO:0000313" key="8">
    <source>
        <dbReference type="EMBL" id="KAD1391135.1"/>
    </source>
</evidence>
<gene>
    <name evidence="8" type="ORF">E3N88_42898</name>
</gene>
<name>A0A5N6LGH1_9ASTR</name>
<feature type="region of interest" description="Disordered" evidence="6">
    <location>
        <begin position="111"/>
        <end position="132"/>
    </location>
</feature>
<comment type="subcellular location">
    <subcellularLocation>
        <location evidence="1">Cytoplasm</location>
        <location evidence="1">Cytoskeleton</location>
    </subcellularLocation>
</comment>
<feature type="compositionally biased region" description="Basic and acidic residues" evidence="6">
    <location>
        <begin position="118"/>
        <end position="131"/>
    </location>
</feature>
<feature type="region of interest" description="Disordered" evidence="6">
    <location>
        <begin position="149"/>
        <end position="174"/>
    </location>
</feature>
<evidence type="ECO:0000313" key="9">
    <source>
        <dbReference type="Proteomes" id="UP000326396"/>
    </source>
</evidence>
<evidence type="ECO:0000256" key="4">
    <source>
        <dbReference type="ARBA" id="ARBA00022701"/>
    </source>
</evidence>
<evidence type="ECO:0000259" key="7">
    <source>
        <dbReference type="Pfam" id="PF06886"/>
    </source>
</evidence>
<dbReference type="AlphaFoldDB" id="A0A5N6LGH1"/>
<evidence type="ECO:0000256" key="2">
    <source>
        <dbReference type="ARBA" id="ARBA00005885"/>
    </source>
</evidence>
<feature type="domain" description="TPX2 C-terminal" evidence="7">
    <location>
        <begin position="345"/>
        <end position="421"/>
    </location>
</feature>
<reference evidence="8 9" key="1">
    <citation type="submission" date="2019-05" db="EMBL/GenBank/DDBJ databases">
        <title>Mikania micrantha, genome provides insights into the molecular mechanism of rapid growth.</title>
        <authorList>
            <person name="Liu B."/>
        </authorList>
    </citation>
    <scope>NUCLEOTIDE SEQUENCE [LARGE SCALE GENOMIC DNA]</scope>
    <source>
        <strain evidence="8">NLD-2019</strain>
        <tissue evidence="8">Leaf</tissue>
    </source>
</reference>
<sequence length="527" mass="58609">MAGEIEEPFRLNFQADLLQSGSISFGRFESDSLSWERRSIFPHNRYLEEVEKYSKPGSVTEKKAYFEAEFRRKALLKQRSSECQDGGESPTVTNSEMYAFEEYGNFNDGPCGSNASKRNTETEIPGHEKGDIACFDESTSNIVYDEDTTSQHLESQSQNELGETHQSENENVAGNTEQSVELTHVDHAVLVDVSSVANDDSSLACQTSKKDNGSISISTLTTISPKVNPAAEKKLTRSTVKSQANADWFQKQVLNGGSKGSMKPRTSESKGLLVKKTEKKTPLPASPLIRSGVKSLKAEELKSEKAVKAQFPFSKSLPGVRPIVNRTKATVNSSKIHIGQSATGFSFKTDQRAENRKQARIFFLFYTKIAEKVHAKEVEINQVEAKTLEKQAAEMKQFRKSLNFKAKPLPSFYNESACVSDQHKVTPINKTSNQPHPRSQAMATRHDRNPLKSSIPLNIRLSSSISSTNRICISESVGRNHASANIDKGKDKKLNKQKDLETRGRDMVKRHVKGIHTWHGPKVGILS</sequence>
<feature type="compositionally biased region" description="Polar residues" evidence="6">
    <location>
        <begin position="428"/>
        <end position="437"/>
    </location>
</feature>
<keyword evidence="5" id="KW-0206">Cytoskeleton</keyword>
<feature type="region of interest" description="Disordered" evidence="6">
    <location>
        <begin position="254"/>
        <end position="277"/>
    </location>
</feature>
<dbReference type="Proteomes" id="UP000326396">
    <property type="component" value="Unassembled WGS sequence"/>
</dbReference>